<evidence type="ECO:0000313" key="2">
    <source>
        <dbReference type="Proteomes" id="UP001497700"/>
    </source>
</evidence>
<keyword evidence="2" id="KW-1185">Reference proteome</keyword>
<dbReference type="EMBL" id="MU393555">
    <property type="protein sequence ID" value="KAI4861341.1"/>
    <property type="molecule type" value="Genomic_DNA"/>
</dbReference>
<protein>
    <submittedName>
        <fullName evidence="1">Cytochrome P450</fullName>
    </submittedName>
</protein>
<evidence type="ECO:0000313" key="1">
    <source>
        <dbReference type="EMBL" id="KAI4861341.1"/>
    </source>
</evidence>
<reference evidence="1 2" key="1">
    <citation type="journal article" date="2022" name="New Phytol.">
        <title>Ecological generalism drives hyperdiversity of secondary metabolite gene clusters in xylarialean endophytes.</title>
        <authorList>
            <person name="Franco M.E.E."/>
            <person name="Wisecaver J.H."/>
            <person name="Arnold A.E."/>
            <person name="Ju Y.M."/>
            <person name="Slot J.C."/>
            <person name="Ahrendt S."/>
            <person name="Moore L.P."/>
            <person name="Eastman K.E."/>
            <person name="Scott K."/>
            <person name="Konkel Z."/>
            <person name="Mondo S.J."/>
            <person name="Kuo A."/>
            <person name="Hayes R.D."/>
            <person name="Haridas S."/>
            <person name="Andreopoulos B."/>
            <person name="Riley R."/>
            <person name="LaButti K."/>
            <person name="Pangilinan J."/>
            <person name="Lipzen A."/>
            <person name="Amirebrahimi M."/>
            <person name="Yan J."/>
            <person name="Adam C."/>
            <person name="Keymanesh K."/>
            <person name="Ng V."/>
            <person name="Louie K."/>
            <person name="Northen T."/>
            <person name="Drula E."/>
            <person name="Henrissat B."/>
            <person name="Hsieh H.M."/>
            <person name="Youens-Clark K."/>
            <person name="Lutzoni F."/>
            <person name="Miadlikowska J."/>
            <person name="Eastwood D.C."/>
            <person name="Hamelin R.C."/>
            <person name="Grigoriev I.V."/>
            <person name="U'Ren J.M."/>
        </authorList>
    </citation>
    <scope>NUCLEOTIDE SEQUENCE [LARGE SCALE GENOMIC DNA]</scope>
    <source>
        <strain evidence="1 2">CBS 119005</strain>
    </source>
</reference>
<organism evidence="1 2">
    <name type="scientific">Hypoxylon rubiginosum</name>
    <dbReference type="NCBI Taxonomy" id="110542"/>
    <lineage>
        <taxon>Eukaryota</taxon>
        <taxon>Fungi</taxon>
        <taxon>Dikarya</taxon>
        <taxon>Ascomycota</taxon>
        <taxon>Pezizomycotina</taxon>
        <taxon>Sordariomycetes</taxon>
        <taxon>Xylariomycetidae</taxon>
        <taxon>Xylariales</taxon>
        <taxon>Hypoxylaceae</taxon>
        <taxon>Hypoxylon</taxon>
    </lineage>
</organism>
<gene>
    <name evidence="1" type="ORF">F4820DRAFT_452033</name>
</gene>
<dbReference type="Proteomes" id="UP001497700">
    <property type="component" value="Unassembled WGS sequence"/>
</dbReference>
<proteinExistence type="predicted"/>
<accession>A0ACB9YQD8</accession>
<sequence length="517" mass="58645">MAIGDFVTSPNLSLGGWLVLCCSLAIIFSSTWRAVYNVYFHPLASFPGPLLARASLIWRIYHSVGGHFHFAIEQQHRRYGHVFRVSPNELSFSSVQSWTDIYNPPPSRNATCIKADFYDIYGSGFDVRCIGSERDPARHSDMKKTISPGFSAKALAQHEDIVQACVDKFIEATGRLGSGPKGVNLTDWYEMVAFDILGEMAFGESFHSIEQGRPHFWSQLVEKHLFYITLLDNLRRYPLVRKVGQFLLPGLTVGVRNKHVGFSRYQVQRRLEAGGARNDLLTSLINHMEKGELSREQLTAHASTLVQVCPQCLTKYLLMHTRIAGGETVATFLSGVTYHLLNNHSSLQKLTTAIRDEFTTYDSINSRLAQQIPYLQAVISEGLRIYPPGSQGFPRVSPGTSIDGHWVPRGTEIYTSAWTVTHDPDNFEDPNTFIPERWLSSETKDNKNASQPFSLGPRACMGRNLAYVEMSVILAKLIWRYDLFLLDEKLDWNRESHMHIMWSKPDLWVRFGDRGKH</sequence>
<comment type="caution">
    <text evidence="1">The sequence shown here is derived from an EMBL/GenBank/DDBJ whole genome shotgun (WGS) entry which is preliminary data.</text>
</comment>
<name>A0ACB9YQD8_9PEZI</name>